<gene>
    <name evidence="1" type="ORF">E2562_018360</name>
</gene>
<proteinExistence type="predicted"/>
<dbReference type="Proteomes" id="UP000479710">
    <property type="component" value="Unassembled WGS sequence"/>
</dbReference>
<protein>
    <submittedName>
        <fullName evidence="1">Uncharacterized protein</fullName>
    </submittedName>
</protein>
<keyword evidence="2" id="KW-1185">Reference proteome</keyword>
<reference evidence="1 2" key="1">
    <citation type="submission" date="2019-11" db="EMBL/GenBank/DDBJ databases">
        <title>Whole genome sequence of Oryza granulata.</title>
        <authorList>
            <person name="Li W."/>
        </authorList>
    </citation>
    <scope>NUCLEOTIDE SEQUENCE [LARGE SCALE GENOMIC DNA]</scope>
    <source>
        <strain evidence="2">cv. Menghai</strain>
        <tissue evidence="1">Leaf</tissue>
    </source>
</reference>
<comment type="caution">
    <text evidence="1">The sequence shown here is derived from an EMBL/GenBank/DDBJ whole genome shotgun (WGS) entry which is preliminary data.</text>
</comment>
<accession>A0A6G1D594</accession>
<dbReference type="AlphaFoldDB" id="A0A6G1D594"/>
<organism evidence="1 2">
    <name type="scientific">Oryza meyeriana var. granulata</name>
    <dbReference type="NCBI Taxonomy" id="110450"/>
    <lineage>
        <taxon>Eukaryota</taxon>
        <taxon>Viridiplantae</taxon>
        <taxon>Streptophyta</taxon>
        <taxon>Embryophyta</taxon>
        <taxon>Tracheophyta</taxon>
        <taxon>Spermatophyta</taxon>
        <taxon>Magnoliopsida</taxon>
        <taxon>Liliopsida</taxon>
        <taxon>Poales</taxon>
        <taxon>Poaceae</taxon>
        <taxon>BOP clade</taxon>
        <taxon>Oryzoideae</taxon>
        <taxon>Oryzeae</taxon>
        <taxon>Oryzinae</taxon>
        <taxon>Oryza</taxon>
        <taxon>Oryza meyeriana</taxon>
    </lineage>
</organism>
<evidence type="ECO:0000313" key="2">
    <source>
        <dbReference type="Proteomes" id="UP000479710"/>
    </source>
</evidence>
<sequence>MDQWLGGNSTALQVSSAAIVAKKTEGEDLQVIWQSLPIAWAVARYIKGQLEELAARAGPEYR</sequence>
<evidence type="ECO:0000313" key="1">
    <source>
        <dbReference type="EMBL" id="KAF0907547.1"/>
    </source>
</evidence>
<dbReference type="EMBL" id="SPHZ02000007">
    <property type="protein sequence ID" value="KAF0907547.1"/>
    <property type="molecule type" value="Genomic_DNA"/>
</dbReference>
<name>A0A6G1D594_9ORYZ</name>